<keyword evidence="5" id="KW-1185">Reference proteome</keyword>
<feature type="chain" id="PRO_5002487601" evidence="2">
    <location>
        <begin position="32"/>
        <end position="202"/>
    </location>
</feature>
<dbReference type="PANTHER" id="PTHR43308">
    <property type="entry name" value="OUTER MEMBRANE PROTEIN ALPHA-RELATED"/>
    <property type="match status" value="1"/>
</dbReference>
<evidence type="ECO:0000313" key="4">
    <source>
        <dbReference type="EMBL" id="KKB40958.1"/>
    </source>
</evidence>
<dbReference type="OrthoDB" id="2776339at2"/>
<evidence type="ECO:0000256" key="1">
    <source>
        <dbReference type="ARBA" id="ARBA00022729"/>
    </source>
</evidence>
<dbReference type="STRING" id="1221996.QY95_01021"/>
<dbReference type="InterPro" id="IPR051465">
    <property type="entry name" value="Cell_Envelope_Struct_Comp"/>
</dbReference>
<proteinExistence type="predicted"/>
<dbReference type="EMBL" id="JWIR02000025">
    <property type="protein sequence ID" value="KKB40958.1"/>
    <property type="molecule type" value="Genomic_DNA"/>
</dbReference>
<comment type="caution">
    <text evidence="4">The sequence shown here is derived from an EMBL/GenBank/DDBJ whole genome shotgun (WGS) entry which is preliminary data.</text>
</comment>
<reference evidence="4" key="1">
    <citation type="submission" date="2015-02" db="EMBL/GenBank/DDBJ databases">
        <title>Genome Assembly of Bacillaceae bacterium MTCC 8252.</title>
        <authorList>
            <person name="Verma A."/>
            <person name="Khatri I."/>
            <person name="Mual P."/>
            <person name="Subramanian S."/>
            <person name="Krishnamurthi S."/>
        </authorList>
    </citation>
    <scope>NUCLEOTIDE SEQUENCE [LARGE SCALE GENOMIC DNA]</scope>
    <source>
        <strain evidence="4">MTCC 8252</strain>
    </source>
</reference>
<name>A0A0F5I662_BACTR</name>
<evidence type="ECO:0000313" key="5">
    <source>
        <dbReference type="Proteomes" id="UP000031563"/>
    </source>
</evidence>
<dbReference type="Proteomes" id="UP000031563">
    <property type="component" value="Unassembled WGS sequence"/>
</dbReference>
<feature type="domain" description="SLH" evidence="3">
    <location>
        <begin position="86"/>
        <end position="149"/>
    </location>
</feature>
<gene>
    <name evidence="4" type="ORF">QY95_01021</name>
</gene>
<sequence>MTPRFNRWTKRMASIALAGALVFSGVSSANATTFPDVSDRYKEVVDYLVDNYLIIGFPDRFGTHEAVKRVDAVVILAKVLELDEVDAPAASFTDVPSRAQGAISALAAAGIINGKSETRFGAEDPLTRGEMALILQRAYQLEAASDTLKFTDVSDRYEEAVAALVDNHITLGKTPVQFGTKDSITRGELAIFIYRLKDHKTF</sequence>
<organism evidence="4 5">
    <name type="scientific">Bacillus thermotolerans</name>
    <name type="common">Quasibacillus thermotolerans</name>
    <dbReference type="NCBI Taxonomy" id="1221996"/>
    <lineage>
        <taxon>Bacteria</taxon>
        <taxon>Bacillati</taxon>
        <taxon>Bacillota</taxon>
        <taxon>Bacilli</taxon>
        <taxon>Bacillales</taxon>
        <taxon>Bacillaceae</taxon>
        <taxon>Bacillus</taxon>
    </lineage>
</organism>
<protein>
    <submittedName>
        <fullName evidence="4">Ig-like, group 2</fullName>
    </submittedName>
</protein>
<accession>A0A0F5I662</accession>
<dbReference type="PROSITE" id="PS51272">
    <property type="entry name" value="SLH"/>
    <property type="match status" value="1"/>
</dbReference>
<dbReference type="AlphaFoldDB" id="A0A0F5I662"/>
<dbReference type="RefSeq" id="WP_052725864.1">
    <property type="nucleotide sequence ID" value="NZ_JWIR02000025.1"/>
</dbReference>
<evidence type="ECO:0000256" key="2">
    <source>
        <dbReference type="SAM" id="SignalP"/>
    </source>
</evidence>
<feature type="signal peptide" evidence="2">
    <location>
        <begin position="1"/>
        <end position="31"/>
    </location>
</feature>
<evidence type="ECO:0000259" key="3">
    <source>
        <dbReference type="PROSITE" id="PS51272"/>
    </source>
</evidence>
<dbReference type="Pfam" id="PF00395">
    <property type="entry name" value="SLH"/>
    <property type="match status" value="3"/>
</dbReference>
<dbReference type="InterPro" id="IPR001119">
    <property type="entry name" value="SLH_dom"/>
</dbReference>
<keyword evidence="1 2" id="KW-0732">Signal</keyword>